<name>A0A2N9IIG9_FAGSY</name>
<evidence type="ECO:0000256" key="1">
    <source>
        <dbReference type="ARBA" id="ARBA00005652"/>
    </source>
</evidence>
<dbReference type="Gene3D" id="3.20.20.80">
    <property type="entry name" value="Glycosidases"/>
    <property type="match status" value="1"/>
</dbReference>
<dbReference type="GO" id="GO:0000272">
    <property type="term" value="P:polysaccharide catabolic process"/>
    <property type="evidence" value="ECO:0007669"/>
    <property type="project" value="UniProtKB-KW"/>
</dbReference>
<protein>
    <recommendedName>
        <fullName evidence="4">Beta-amylase</fullName>
        <ecNumber evidence="4">3.2.1.2</ecNumber>
    </recommendedName>
</protein>
<dbReference type="SUPFAM" id="SSF51445">
    <property type="entry name" value="(Trans)glycosidases"/>
    <property type="match status" value="1"/>
</dbReference>
<dbReference type="EMBL" id="OIVN01005768">
    <property type="protein sequence ID" value="SPD23910.1"/>
    <property type="molecule type" value="Genomic_DNA"/>
</dbReference>
<comment type="similarity">
    <text evidence="1 4">Belongs to the glycosyl hydrolase 14 family.</text>
</comment>
<dbReference type="PRINTS" id="PR00842">
    <property type="entry name" value="GLHYDLASE14B"/>
</dbReference>
<reference evidence="6" key="1">
    <citation type="submission" date="2018-02" db="EMBL/GenBank/DDBJ databases">
        <authorList>
            <person name="Cohen D.B."/>
            <person name="Kent A.D."/>
        </authorList>
    </citation>
    <scope>NUCLEOTIDE SEQUENCE</scope>
</reference>
<dbReference type="PANTHER" id="PTHR31352:SF31">
    <property type="entry name" value="BETA-AMYLASE 1, CHLOROPLASTIC"/>
    <property type="match status" value="1"/>
</dbReference>
<organism evidence="6">
    <name type="scientific">Fagus sylvatica</name>
    <name type="common">Beechnut</name>
    <dbReference type="NCBI Taxonomy" id="28930"/>
    <lineage>
        <taxon>Eukaryota</taxon>
        <taxon>Viridiplantae</taxon>
        <taxon>Streptophyta</taxon>
        <taxon>Embryophyta</taxon>
        <taxon>Tracheophyta</taxon>
        <taxon>Spermatophyta</taxon>
        <taxon>Magnoliopsida</taxon>
        <taxon>eudicotyledons</taxon>
        <taxon>Gunneridae</taxon>
        <taxon>Pentapetalae</taxon>
        <taxon>rosids</taxon>
        <taxon>fabids</taxon>
        <taxon>Fagales</taxon>
        <taxon>Fagaceae</taxon>
        <taxon>Fagus</taxon>
    </lineage>
</organism>
<dbReference type="AlphaFoldDB" id="A0A2N9IIG9"/>
<keyword evidence="4" id="KW-0378">Hydrolase</keyword>
<evidence type="ECO:0000256" key="5">
    <source>
        <dbReference type="SAM" id="MobiDB-lite"/>
    </source>
</evidence>
<dbReference type="GO" id="GO:0016161">
    <property type="term" value="F:beta-amylase activity"/>
    <property type="evidence" value="ECO:0007669"/>
    <property type="project" value="UniProtKB-EC"/>
</dbReference>
<feature type="compositionally biased region" description="Polar residues" evidence="5">
    <location>
        <begin position="1"/>
        <end position="19"/>
    </location>
</feature>
<evidence type="ECO:0000313" key="6">
    <source>
        <dbReference type="EMBL" id="SPD23910.1"/>
    </source>
</evidence>
<dbReference type="PRINTS" id="PR00750">
    <property type="entry name" value="BETAAMYLASE"/>
</dbReference>
<dbReference type="EC" id="3.2.1.2" evidence="4"/>
<evidence type="ECO:0000256" key="4">
    <source>
        <dbReference type="RuleBase" id="RU000509"/>
    </source>
</evidence>
<keyword evidence="4" id="KW-0326">Glycosidase</keyword>
<feature type="compositionally biased region" description="Low complexity" evidence="5">
    <location>
        <begin position="31"/>
        <end position="52"/>
    </location>
</feature>
<evidence type="ECO:0000256" key="3">
    <source>
        <dbReference type="ARBA" id="ARBA00023326"/>
    </source>
</evidence>
<dbReference type="InterPro" id="IPR017853">
    <property type="entry name" value="GH"/>
</dbReference>
<feature type="region of interest" description="Disordered" evidence="5">
    <location>
        <begin position="1"/>
        <end position="56"/>
    </location>
</feature>
<keyword evidence="2 4" id="KW-0119">Carbohydrate metabolism</keyword>
<proteinExistence type="inferred from homology"/>
<comment type="catalytic activity">
    <reaction evidence="4">
        <text>Hydrolysis of (1-&gt;4)-alpha-D-glucosidic linkages in polysaccharides so as to remove successive maltose units from the non-reducing ends of the chains.</text>
        <dbReference type="EC" id="3.2.1.2"/>
    </reaction>
</comment>
<accession>A0A2N9IIG9</accession>
<dbReference type="InterPro" id="IPR001554">
    <property type="entry name" value="Glyco_hydro_14"/>
</dbReference>
<dbReference type="InterPro" id="IPR001371">
    <property type="entry name" value="Glyco_hydro_14B_pln"/>
</dbReference>
<dbReference type="Pfam" id="PF01373">
    <property type="entry name" value="Glyco_hydro_14"/>
    <property type="match status" value="1"/>
</dbReference>
<evidence type="ECO:0000256" key="2">
    <source>
        <dbReference type="ARBA" id="ARBA00023277"/>
    </source>
</evidence>
<sequence length="240" mass="26623">MSSAKQDFNAGQSHGQGQAKTEEWIASTKDTANAARNKTASAAQSVEESAQQGRDQSAGFIQQTGEQVENMAQGAVDTGYYNTRFRDGYLPIAQMLARHGAIFNFTCIEMRDHEQPQDALCAPEKLVRQVALATQKAQVPLAGENALPRYDDTAHEQILQAASLNIEGNSEGREMCAFTYLRMSPHLFQPENWRKFVAFVKKMKEGKDAHGCLEQVEREAEHFVHVTQPLVQEAAVALMH</sequence>
<dbReference type="PANTHER" id="PTHR31352">
    <property type="entry name" value="BETA-AMYLASE 1, CHLOROPLASTIC"/>
    <property type="match status" value="1"/>
</dbReference>
<gene>
    <name evidence="6" type="ORF">FSB_LOCUS51792</name>
</gene>
<keyword evidence="3 4" id="KW-0624">Polysaccharide degradation</keyword>